<keyword evidence="5 8" id="KW-1133">Transmembrane helix</keyword>
<keyword evidence="6" id="KW-0051">Antiviral defense</keyword>
<evidence type="ECO:0000313" key="11">
    <source>
        <dbReference type="Proteomes" id="UP000231453"/>
    </source>
</evidence>
<evidence type="ECO:0000256" key="3">
    <source>
        <dbReference type="ARBA" id="ARBA00022692"/>
    </source>
</evidence>
<dbReference type="Pfam" id="PF18967">
    <property type="entry name" value="PycTM"/>
    <property type="match status" value="1"/>
</dbReference>
<name>A0A2M7VAR3_9BACT</name>
<keyword evidence="7 8" id="KW-0472">Membrane</keyword>
<dbReference type="EMBL" id="PFPL01000038">
    <property type="protein sequence ID" value="PIZ95989.1"/>
    <property type="molecule type" value="Genomic_DNA"/>
</dbReference>
<accession>A0A2M7VAR3</accession>
<evidence type="ECO:0000256" key="7">
    <source>
        <dbReference type="ARBA" id="ARBA00023136"/>
    </source>
</evidence>
<reference evidence="11" key="1">
    <citation type="submission" date="2017-09" db="EMBL/GenBank/DDBJ databases">
        <title>Depth-based differentiation of microbial function through sediment-hosted aquifers and enrichment of novel symbionts in the deep terrestrial subsurface.</title>
        <authorList>
            <person name="Probst A.J."/>
            <person name="Ladd B."/>
            <person name="Jarett J.K."/>
            <person name="Geller-Mcgrath D.E."/>
            <person name="Sieber C.M.K."/>
            <person name="Emerson J.B."/>
            <person name="Anantharaman K."/>
            <person name="Thomas B.C."/>
            <person name="Malmstrom R."/>
            <person name="Stieglmeier M."/>
            <person name="Klingl A."/>
            <person name="Woyke T."/>
            <person name="Ryan C.M."/>
            <person name="Banfield J.F."/>
        </authorList>
    </citation>
    <scope>NUCLEOTIDE SEQUENCE [LARGE SCALE GENOMIC DNA]</scope>
</reference>
<feature type="transmembrane region" description="Helical" evidence="8">
    <location>
        <begin position="60"/>
        <end position="82"/>
    </location>
</feature>
<keyword evidence="4" id="KW-0547">Nucleotide-binding</keyword>
<sequence length="170" mass="20066">MEKINLQFLQSELNRVCEWIKFSDKKTGFLSAYYSTIFGLLISQKESILNNILNYQKWMFALYLFIFIAVIISFIIGMYFLFKSIFPRLKNSFTDKSLFYFGHIAKTKFIDFSKKMQELNEDEAEKQVIEQIYTNSIIANQKMKNVQISIKSFVVLVILVLSLILSSRTW</sequence>
<dbReference type="Proteomes" id="UP000231453">
    <property type="component" value="Unassembled WGS sequence"/>
</dbReference>
<proteinExistence type="predicted"/>
<organism evidence="10 11">
    <name type="scientific">Candidatus Magasanikbacteria bacterium CG_4_10_14_0_2_um_filter_33_14</name>
    <dbReference type="NCBI Taxonomy" id="1974636"/>
    <lineage>
        <taxon>Bacteria</taxon>
        <taxon>Candidatus Magasanikiibacteriota</taxon>
    </lineage>
</organism>
<feature type="transmembrane region" description="Helical" evidence="8">
    <location>
        <begin position="148"/>
        <end position="167"/>
    </location>
</feature>
<feature type="domain" description="Pycsar effector protein" evidence="9">
    <location>
        <begin position="9"/>
        <end position="164"/>
    </location>
</feature>
<dbReference type="GO" id="GO:0005886">
    <property type="term" value="C:plasma membrane"/>
    <property type="evidence" value="ECO:0007669"/>
    <property type="project" value="UniProtKB-SubCell"/>
</dbReference>
<keyword evidence="2" id="KW-1003">Cell membrane</keyword>
<comment type="caution">
    <text evidence="10">The sequence shown here is derived from an EMBL/GenBank/DDBJ whole genome shotgun (WGS) entry which is preliminary data.</text>
</comment>
<evidence type="ECO:0000259" key="9">
    <source>
        <dbReference type="Pfam" id="PF18967"/>
    </source>
</evidence>
<protein>
    <recommendedName>
        <fullName evidence="9">Pycsar effector protein domain-containing protein</fullName>
    </recommendedName>
</protein>
<keyword evidence="3 8" id="KW-0812">Transmembrane</keyword>
<evidence type="ECO:0000256" key="6">
    <source>
        <dbReference type="ARBA" id="ARBA00023118"/>
    </source>
</evidence>
<dbReference type="InterPro" id="IPR043760">
    <property type="entry name" value="PycTM_dom"/>
</dbReference>
<evidence type="ECO:0000256" key="2">
    <source>
        <dbReference type="ARBA" id="ARBA00022475"/>
    </source>
</evidence>
<comment type="subcellular location">
    <subcellularLocation>
        <location evidence="1">Cell membrane</location>
    </subcellularLocation>
</comment>
<evidence type="ECO:0000256" key="4">
    <source>
        <dbReference type="ARBA" id="ARBA00022741"/>
    </source>
</evidence>
<evidence type="ECO:0000256" key="8">
    <source>
        <dbReference type="SAM" id="Phobius"/>
    </source>
</evidence>
<evidence type="ECO:0000256" key="1">
    <source>
        <dbReference type="ARBA" id="ARBA00004236"/>
    </source>
</evidence>
<dbReference type="AlphaFoldDB" id="A0A2M7VAR3"/>
<evidence type="ECO:0000313" key="10">
    <source>
        <dbReference type="EMBL" id="PIZ95989.1"/>
    </source>
</evidence>
<dbReference type="GO" id="GO:0000166">
    <property type="term" value="F:nucleotide binding"/>
    <property type="evidence" value="ECO:0007669"/>
    <property type="project" value="UniProtKB-KW"/>
</dbReference>
<evidence type="ECO:0000256" key="5">
    <source>
        <dbReference type="ARBA" id="ARBA00022989"/>
    </source>
</evidence>
<dbReference type="GO" id="GO:0051607">
    <property type="term" value="P:defense response to virus"/>
    <property type="evidence" value="ECO:0007669"/>
    <property type="project" value="UniProtKB-KW"/>
</dbReference>
<gene>
    <name evidence="10" type="ORF">COX80_02670</name>
</gene>